<accession>A0A2H0YSG3</accession>
<gene>
    <name evidence="1" type="ORF">COT25_03070</name>
</gene>
<evidence type="ECO:0000313" key="2">
    <source>
        <dbReference type="Proteomes" id="UP000228711"/>
    </source>
</evidence>
<organism evidence="1 2">
    <name type="scientific">Candidatus Kerfeldbacteria bacterium CG08_land_8_20_14_0_20_42_7</name>
    <dbReference type="NCBI Taxonomy" id="2014245"/>
    <lineage>
        <taxon>Bacteria</taxon>
        <taxon>Candidatus Kerfeldiibacteriota</taxon>
    </lineage>
</organism>
<protein>
    <submittedName>
        <fullName evidence="1">Uncharacterized protein</fullName>
    </submittedName>
</protein>
<dbReference type="AlphaFoldDB" id="A0A2H0YSG3"/>
<reference evidence="2" key="1">
    <citation type="submission" date="2017-09" db="EMBL/GenBank/DDBJ databases">
        <title>Depth-based differentiation of microbial function through sediment-hosted aquifers and enrichment of novel symbionts in the deep terrestrial subsurface.</title>
        <authorList>
            <person name="Probst A.J."/>
            <person name="Ladd B."/>
            <person name="Jarett J.K."/>
            <person name="Geller-Mcgrath D.E."/>
            <person name="Sieber C.M.K."/>
            <person name="Emerson J.B."/>
            <person name="Anantharaman K."/>
            <person name="Thomas B.C."/>
            <person name="Malmstrom R."/>
            <person name="Stieglmeier M."/>
            <person name="Klingl A."/>
            <person name="Woyke T."/>
            <person name="Ryan C.M."/>
            <person name="Banfield J.F."/>
        </authorList>
    </citation>
    <scope>NUCLEOTIDE SEQUENCE [LARGE SCALE GENOMIC DNA]</scope>
</reference>
<dbReference type="EMBL" id="PEXV01000104">
    <property type="protein sequence ID" value="PIS41438.1"/>
    <property type="molecule type" value="Genomic_DNA"/>
</dbReference>
<proteinExistence type="predicted"/>
<sequence length="69" mass="7935">MKKSKKVVLQFTALRKVSLSLQTDDDAIMIEGVQHHHKIQEYFSNLSIDELEAVLAHVRQKNALCSRFP</sequence>
<comment type="caution">
    <text evidence="1">The sequence shown here is derived from an EMBL/GenBank/DDBJ whole genome shotgun (WGS) entry which is preliminary data.</text>
</comment>
<dbReference type="Proteomes" id="UP000228711">
    <property type="component" value="Unassembled WGS sequence"/>
</dbReference>
<evidence type="ECO:0000313" key="1">
    <source>
        <dbReference type="EMBL" id="PIS41438.1"/>
    </source>
</evidence>
<name>A0A2H0YSG3_9BACT</name>